<dbReference type="Gene3D" id="1.20.910.10">
    <property type="entry name" value="Heme oxygenase-like"/>
    <property type="match status" value="1"/>
</dbReference>
<evidence type="ECO:0000313" key="2">
    <source>
        <dbReference type="EMBL" id="AIS15876.1"/>
    </source>
</evidence>
<evidence type="ECO:0008006" key="4">
    <source>
        <dbReference type="Google" id="ProtNLM"/>
    </source>
</evidence>
<keyword evidence="1" id="KW-0560">Oxidoreductase</keyword>
<organism evidence="2 3">
    <name type="scientific">Pseudomonas rhizosphaerae</name>
    <dbReference type="NCBI Taxonomy" id="216142"/>
    <lineage>
        <taxon>Bacteria</taxon>
        <taxon>Pseudomonadati</taxon>
        <taxon>Pseudomonadota</taxon>
        <taxon>Gammaproteobacteria</taxon>
        <taxon>Pseudomonadales</taxon>
        <taxon>Pseudomonadaceae</taxon>
        <taxon>Pseudomonas</taxon>
    </lineage>
</organism>
<name>A0A089ZPH2_9PSED</name>
<proteinExistence type="predicted"/>
<dbReference type="GO" id="GO:0016491">
    <property type="term" value="F:oxidoreductase activity"/>
    <property type="evidence" value="ECO:0007669"/>
    <property type="project" value="UniProtKB-KW"/>
</dbReference>
<dbReference type="Pfam" id="PF14518">
    <property type="entry name" value="Haem_oxygenas_2"/>
    <property type="match status" value="1"/>
</dbReference>
<accession>A0A089ZPH2</accession>
<gene>
    <name evidence="2" type="ORF">LT40_00025</name>
</gene>
<dbReference type="InterPro" id="IPR016084">
    <property type="entry name" value="Haem_Oase-like_multi-hlx"/>
</dbReference>
<dbReference type="AlphaFoldDB" id="A0A089ZPH2"/>
<dbReference type="PANTHER" id="PTHR40279">
    <property type="entry name" value="PQQC-LIKE PROTEIN"/>
    <property type="match status" value="1"/>
</dbReference>
<dbReference type="PANTHER" id="PTHR40279:SF3">
    <property type="entry name" value="4-AMINOBENZOATE SYNTHASE"/>
    <property type="match status" value="1"/>
</dbReference>
<keyword evidence="3" id="KW-1185">Reference proteome</keyword>
<dbReference type="KEGG" id="prh:LT40_00025"/>
<reference evidence="2 3" key="1">
    <citation type="journal article" date="2015" name="J. Biotechnol.">
        <title>Complete genome sequence of Pseudomonas rhizosphaerae IH5T (=DSM 16299T), a phosphate-solubilizing rhizobacterium for bacterial biofertilizer.</title>
        <authorList>
            <person name="Kwak Y."/>
            <person name="Jung B.K."/>
            <person name="Shin J.H."/>
        </authorList>
    </citation>
    <scope>NUCLEOTIDE SEQUENCE [LARGE SCALE GENOMIC DNA]</scope>
    <source>
        <strain evidence="2">DSM 16299</strain>
    </source>
</reference>
<dbReference type="SUPFAM" id="SSF48613">
    <property type="entry name" value="Heme oxygenase-like"/>
    <property type="match status" value="1"/>
</dbReference>
<dbReference type="InterPro" id="IPR039068">
    <property type="entry name" value="PqqC-like"/>
</dbReference>
<dbReference type="OrthoDB" id="9132368at2"/>
<protein>
    <recommendedName>
        <fullName evidence="4">TenA family transcriptional regulator</fullName>
    </recommendedName>
</protein>
<dbReference type="RefSeq" id="WP_043184919.1">
    <property type="nucleotide sequence ID" value="NZ_CP009533.1"/>
</dbReference>
<evidence type="ECO:0000313" key="3">
    <source>
        <dbReference type="Proteomes" id="UP000029499"/>
    </source>
</evidence>
<dbReference type="HOGENOM" id="CLU_1093807_0_0_6"/>
<sequence length="258" mass="29679">MSGYYEEITKLATSVHQHGALNNAFYERWLTAPLPFDELAIFAKNYFVRTSQTSTMIALSLLHTDNLCARVEIAKNLYSEYGYGHPQKAHIHLLENFLTDLLSRVAVAYRPVTKLSDELILPSTRQFVEEQQALYSQRPVDGGCQRILGTLLAQEWLAFSMLTRLYEGVRHYQHLYASNDEFHEHCEYFYIHIGNAEKDHKIQAIHAATLECRNDDEFAALADGFYDFMTITEQYWNGIAHAMKHGPNDIQALSKPWA</sequence>
<evidence type="ECO:0000256" key="1">
    <source>
        <dbReference type="ARBA" id="ARBA00023002"/>
    </source>
</evidence>
<dbReference type="Proteomes" id="UP000029499">
    <property type="component" value="Chromosome"/>
</dbReference>
<dbReference type="EMBL" id="CP009533">
    <property type="protein sequence ID" value="AIS15876.1"/>
    <property type="molecule type" value="Genomic_DNA"/>
</dbReference>